<organism evidence="2 3">
    <name type="scientific">Venturia nashicola</name>
    <dbReference type="NCBI Taxonomy" id="86259"/>
    <lineage>
        <taxon>Eukaryota</taxon>
        <taxon>Fungi</taxon>
        <taxon>Dikarya</taxon>
        <taxon>Ascomycota</taxon>
        <taxon>Pezizomycotina</taxon>
        <taxon>Dothideomycetes</taxon>
        <taxon>Pleosporomycetidae</taxon>
        <taxon>Venturiales</taxon>
        <taxon>Venturiaceae</taxon>
        <taxon>Venturia</taxon>
    </lineage>
</organism>
<feature type="compositionally biased region" description="Basic residues" evidence="1">
    <location>
        <begin position="146"/>
        <end position="156"/>
    </location>
</feature>
<sequence length="338" mass="37347">MSNSAKDATGNAPVEEKRHTSMGLVSERRPEQQPTSDETPKPRWSDEPDESATAGAEKFTDKESPQANRSKPRNNRRRGRNRSKASDTSYDSTAERAALSRPSRQPRNPKSERSQGNGVSISQTPANHKEGGSEAESPPETITGGRKNRQGKKQKQDRRVSKEENFEVGGVVNGRPLNGTEKERQTNGTEKEIQTNGTGKETPQDKSDSESTAGSTSGRRNRRRRKGKKQQTNNVPLPNIVEVDPIAEREERPFPKGTGPIRESQIDDISASKAGPSAIEKKEKAGMAKEEPLRLKLEFNMDIDVEVKAKISGDLTLNMYGKAEFGELKFELDHAKFG</sequence>
<dbReference type="EMBL" id="SNSC02000005">
    <property type="protein sequence ID" value="TID24206.1"/>
    <property type="molecule type" value="Genomic_DNA"/>
</dbReference>
<comment type="caution">
    <text evidence="2">The sequence shown here is derived from an EMBL/GenBank/DDBJ whole genome shotgun (WGS) entry which is preliminary data.</text>
</comment>
<evidence type="ECO:0000313" key="2">
    <source>
        <dbReference type="EMBL" id="TID24206.1"/>
    </source>
</evidence>
<keyword evidence="3" id="KW-1185">Reference proteome</keyword>
<dbReference type="PANTHER" id="PTHR35587">
    <property type="entry name" value="EXPRESSED PROTEIN"/>
    <property type="match status" value="1"/>
</dbReference>
<evidence type="ECO:0000256" key="1">
    <source>
        <dbReference type="SAM" id="MobiDB-lite"/>
    </source>
</evidence>
<feature type="compositionally biased region" description="Polar residues" evidence="1">
    <location>
        <begin position="102"/>
        <end position="126"/>
    </location>
</feature>
<protein>
    <submittedName>
        <fullName evidence="2">Uncharacterized protein</fullName>
    </submittedName>
</protein>
<dbReference type="AlphaFoldDB" id="A0A4Z1PFV8"/>
<gene>
    <name evidence="2" type="ORF">E6O75_ATG02571</name>
</gene>
<dbReference type="Proteomes" id="UP000298493">
    <property type="component" value="Unassembled WGS sequence"/>
</dbReference>
<reference evidence="2 3" key="1">
    <citation type="submission" date="2019-04" db="EMBL/GenBank/DDBJ databases">
        <title>High contiguity whole genome sequence and gene annotation resource for two Venturia nashicola isolates.</title>
        <authorList>
            <person name="Prokchorchik M."/>
            <person name="Won K."/>
            <person name="Lee Y."/>
            <person name="Choi E.D."/>
            <person name="Segonzac C."/>
            <person name="Sohn K.H."/>
        </authorList>
    </citation>
    <scope>NUCLEOTIDE SEQUENCE [LARGE SCALE GENOMIC DNA]</scope>
    <source>
        <strain evidence="2 3">PRI2</strain>
    </source>
</reference>
<feature type="compositionally biased region" description="Basic residues" evidence="1">
    <location>
        <begin position="219"/>
        <end position="229"/>
    </location>
</feature>
<accession>A0A4Z1PFV8</accession>
<feature type="compositionally biased region" description="Basic and acidic residues" evidence="1">
    <location>
        <begin position="180"/>
        <end position="193"/>
    </location>
</feature>
<feature type="region of interest" description="Disordered" evidence="1">
    <location>
        <begin position="1"/>
        <end position="286"/>
    </location>
</feature>
<dbReference type="PANTHER" id="PTHR35587:SF4">
    <property type="match status" value="1"/>
</dbReference>
<name>A0A4Z1PFV8_9PEZI</name>
<feature type="compositionally biased region" description="Basic residues" evidence="1">
    <location>
        <begin position="70"/>
        <end position="83"/>
    </location>
</feature>
<evidence type="ECO:0000313" key="3">
    <source>
        <dbReference type="Proteomes" id="UP000298493"/>
    </source>
</evidence>
<proteinExistence type="predicted"/>